<evidence type="ECO:0000313" key="2">
    <source>
        <dbReference type="EMBL" id="KWU01733.1"/>
    </source>
</evidence>
<keyword evidence="1" id="KW-0472">Membrane</keyword>
<dbReference type="OrthoDB" id="6106703at2"/>
<keyword evidence="3" id="KW-1185">Reference proteome</keyword>
<comment type="caution">
    <text evidence="2">The sequence shown here is derived from an EMBL/GenBank/DDBJ whole genome shotgun (WGS) entry which is preliminary data.</text>
</comment>
<feature type="transmembrane region" description="Helical" evidence="1">
    <location>
        <begin position="70"/>
        <end position="92"/>
    </location>
</feature>
<sequence length="137" mass="15734">MGLLIGPVVIFWIVSFFFTWRMGYYLLVDKPFFPYIFTVIIIAVFGALTYVMGGLFTFKDRSELWAFEIPWFFLVNKYAFVLFVCSVMAYLFGSNIFTGNISKAVIFIIAFSIALGNLVGCLSSNTFMQKYNISETY</sequence>
<gene>
    <name evidence="2" type="ORF">APQ14_04490</name>
</gene>
<dbReference type="EMBL" id="LMXU01000009">
    <property type="protein sequence ID" value="KWU01733.1"/>
    <property type="molecule type" value="Genomic_DNA"/>
</dbReference>
<dbReference type="GeneID" id="300178220"/>
<feature type="transmembrane region" description="Helical" evidence="1">
    <location>
        <begin position="104"/>
        <end position="122"/>
    </location>
</feature>
<dbReference type="Proteomes" id="UP000057389">
    <property type="component" value="Unassembled WGS sequence"/>
</dbReference>
<reference evidence="2 3" key="1">
    <citation type="submission" date="2015-11" db="EMBL/GenBank/DDBJ databases">
        <title>Draft WGS of Vibrio toranzoniae.</title>
        <authorList>
            <person name="Lasa A."/>
            <person name="Romalde J.L."/>
        </authorList>
    </citation>
    <scope>NUCLEOTIDE SEQUENCE [LARGE SCALE GENOMIC DNA]</scope>
    <source>
        <strain evidence="2 3">Vb 10.8</strain>
    </source>
</reference>
<evidence type="ECO:0000313" key="3">
    <source>
        <dbReference type="Proteomes" id="UP000057389"/>
    </source>
</evidence>
<protein>
    <submittedName>
        <fullName evidence="2">Uncharacterized protein</fullName>
    </submittedName>
</protein>
<keyword evidence="1" id="KW-0812">Transmembrane</keyword>
<keyword evidence="1" id="KW-1133">Transmembrane helix</keyword>
<accession>A0A109DA72</accession>
<evidence type="ECO:0000256" key="1">
    <source>
        <dbReference type="SAM" id="Phobius"/>
    </source>
</evidence>
<name>A0A109DA72_9VIBR</name>
<dbReference type="RefSeq" id="WP_060467552.1">
    <property type="nucleotide sequence ID" value="NZ_AP025514.1"/>
</dbReference>
<proteinExistence type="predicted"/>
<feature type="transmembrane region" description="Helical" evidence="1">
    <location>
        <begin position="7"/>
        <end position="26"/>
    </location>
</feature>
<feature type="transmembrane region" description="Helical" evidence="1">
    <location>
        <begin position="32"/>
        <end position="58"/>
    </location>
</feature>
<dbReference type="AlphaFoldDB" id="A0A109DA72"/>
<organism evidence="2 3">
    <name type="scientific">Vibrio toranzoniae</name>
    <dbReference type="NCBI Taxonomy" id="1194427"/>
    <lineage>
        <taxon>Bacteria</taxon>
        <taxon>Pseudomonadati</taxon>
        <taxon>Pseudomonadota</taxon>
        <taxon>Gammaproteobacteria</taxon>
        <taxon>Vibrionales</taxon>
        <taxon>Vibrionaceae</taxon>
        <taxon>Vibrio</taxon>
    </lineage>
</organism>